<evidence type="ECO:0000313" key="4">
    <source>
        <dbReference type="EMBL" id="TTS81766.1"/>
    </source>
</evidence>
<keyword evidence="2" id="KW-0732">Signal</keyword>
<reference evidence="4 5" key="1">
    <citation type="journal article" date="2019" name="Genome Biol. Evol.">
        <title>Whole-Genome Sequencing of the Giant Devil Catfish, Bagarius yarrelli.</title>
        <authorList>
            <person name="Jiang W."/>
            <person name="Lv Y."/>
            <person name="Cheng L."/>
            <person name="Yang K."/>
            <person name="Chao B."/>
            <person name="Wang X."/>
            <person name="Li Y."/>
            <person name="Pan X."/>
            <person name="You X."/>
            <person name="Zhang Y."/>
            <person name="Yang J."/>
            <person name="Li J."/>
            <person name="Zhang X."/>
            <person name="Liu S."/>
            <person name="Sun C."/>
            <person name="Yang J."/>
            <person name="Shi Q."/>
        </authorList>
    </citation>
    <scope>NUCLEOTIDE SEQUENCE [LARGE SCALE GENOMIC DNA]</scope>
    <source>
        <strain evidence="4">JWS20170419001</strain>
        <tissue evidence="4">Muscle</tissue>
    </source>
</reference>
<sequence>MMAVLSILLLLTLTDSATGLFWRNHYYVNYSTSWTEAETYCQKKFVDLSIIDTQEEFYIFKNLIDGQNGWIGLRKNSGDDNFTHWSNRRAVRFPMWKSGQPDNPKVEDCVFINNNEWEDLPCTDTQHFFCYAWAPKMIVVQEMKNWEEALVHCRTHYTDLVSITSEIDVFLVNKRKTEIQTPAFWTSLRFMDGSWFWLNERSLAYMTLLPSCPAKPFRCGARNCETGVWENRDCEEKMNFICYHYICEHPLVSCTGSAGMTGAGIGKEGKRRWKQPSPHFRISPVLHKMNGSCKGCPNTISAVEEADLKLNRTHQTSDGVVILSLLTFNTPLYSFCNSNRELDEVLGAYGVAEGATLKRVPVQYVVNWECLFHLLEMAMGLASKRDAAKRG</sequence>
<dbReference type="SMART" id="SM00034">
    <property type="entry name" value="CLECT"/>
    <property type="match status" value="2"/>
</dbReference>
<keyword evidence="5" id="KW-1185">Reference proteome</keyword>
<evidence type="ECO:0000256" key="2">
    <source>
        <dbReference type="SAM" id="SignalP"/>
    </source>
</evidence>
<feature type="chain" id="PRO_5022026529" evidence="2">
    <location>
        <begin position="20"/>
        <end position="391"/>
    </location>
</feature>
<gene>
    <name evidence="4" type="ORF">Baya_16276</name>
</gene>
<name>A0A556VUX4_BAGYA</name>
<comment type="caution">
    <text evidence="4">The sequence shown here is derived from an EMBL/GenBank/DDBJ whole genome shotgun (WGS) entry which is preliminary data.</text>
</comment>
<dbReference type="PANTHER" id="PTHR45784">
    <property type="entry name" value="C-TYPE LECTIN DOMAIN FAMILY 20 MEMBER A-RELATED"/>
    <property type="match status" value="1"/>
</dbReference>
<proteinExistence type="predicted"/>
<dbReference type="PANTHER" id="PTHR45784:SF8">
    <property type="entry name" value="C-TYPE MANNOSE RECEPTOR 2-RELATED"/>
    <property type="match status" value="1"/>
</dbReference>
<keyword evidence="1" id="KW-1015">Disulfide bond</keyword>
<dbReference type="InterPro" id="IPR001304">
    <property type="entry name" value="C-type_lectin-like"/>
</dbReference>
<protein>
    <submittedName>
        <fullName evidence="4">Macrophage mannose receptor 1</fullName>
    </submittedName>
</protein>
<dbReference type="AlphaFoldDB" id="A0A556VUX4"/>
<keyword evidence="4" id="KW-0675">Receptor</keyword>
<dbReference type="PROSITE" id="PS50041">
    <property type="entry name" value="C_TYPE_LECTIN_2"/>
    <property type="match status" value="2"/>
</dbReference>
<evidence type="ECO:0000313" key="5">
    <source>
        <dbReference type="Proteomes" id="UP000319801"/>
    </source>
</evidence>
<dbReference type="InterPro" id="IPR016187">
    <property type="entry name" value="CTDL_fold"/>
</dbReference>
<feature type="domain" description="C-type lectin" evidence="3">
    <location>
        <begin position="130"/>
        <end position="243"/>
    </location>
</feature>
<dbReference type="PROSITE" id="PS00615">
    <property type="entry name" value="C_TYPE_LECTIN_1"/>
    <property type="match status" value="1"/>
</dbReference>
<dbReference type="InterPro" id="IPR016186">
    <property type="entry name" value="C-type_lectin-like/link_sf"/>
</dbReference>
<dbReference type="OrthoDB" id="5858677at2759"/>
<evidence type="ECO:0000256" key="1">
    <source>
        <dbReference type="ARBA" id="ARBA00023157"/>
    </source>
</evidence>
<dbReference type="Pfam" id="PF00059">
    <property type="entry name" value="Lectin_C"/>
    <property type="match status" value="2"/>
</dbReference>
<dbReference type="InterPro" id="IPR018378">
    <property type="entry name" value="C-type_lectin_CS"/>
</dbReference>
<evidence type="ECO:0000259" key="3">
    <source>
        <dbReference type="PROSITE" id="PS50041"/>
    </source>
</evidence>
<dbReference type="EMBL" id="VCAZ01000280">
    <property type="protein sequence ID" value="TTS81766.1"/>
    <property type="molecule type" value="Genomic_DNA"/>
</dbReference>
<dbReference type="SUPFAM" id="SSF56436">
    <property type="entry name" value="C-type lectin-like"/>
    <property type="match status" value="2"/>
</dbReference>
<accession>A0A556VUX4</accession>
<feature type="domain" description="C-type lectin" evidence="3">
    <location>
        <begin position="21"/>
        <end position="131"/>
    </location>
</feature>
<dbReference type="CDD" id="cd00037">
    <property type="entry name" value="CLECT"/>
    <property type="match status" value="1"/>
</dbReference>
<dbReference type="Gene3D" id="3.10.100.10">
    <property type="entry name" value="Mannose-Binding Protein A, subunit A"/>
    <property type="match status" value="2"/>
</dbReference>
<dbReference type="Proteomes" id="UP000319801">
    <property type="component" value="Unassembled WGS sequence"/>
</dbReference>
<feature type="signal peptide" evidence="2">
    <location>
        <begin position="1"/>
        <end position="19"/>
    </location>
</feature>
<organism evidence="4 5">
    <name type="scientific">Bagarius yarrelli</name>
    <name type="common">Goonch</name>
    <name type="synonym">Bagrus yarrelli</name>
    <dbReference type="NCBI Taxonomy" id="175774"/>
    <lineage>
        <taxon>Eukaryota</taxon>
        <taxon>Metazoa</taxon>
        <taxon>Chordata</taxon>
        <taxon>Craniata</taxon>
        <taxon>Vertebrata</taxon>
        <taxon>Euteleostomi</taxon>
        <taxon>Actinopterygii</taxon>
        <taxon>Neopterygii</taxon>
        <taxon>Teleostei</taxon>
        <taxon>Ostariophysi</taxon>
        <taxon>Siluriformes</taxon>
        <taxon>Sisoridae</taxon>
        <taxon>Sisorinae</taxon>
        <taxon>Bagarius</taxon>
    </lineage>
</organism>